<gene>
    <name evidence="1" type="ORF">E4U13_000691</name>
</gene>
<evidence type="ECO:0000313" key="1">
    <source>
        <dbReference type="EMBL" id="KAG6103182.1"/>
    </source>
</evidence>
<keyword evidence="2" id="KW-1185">Reference proteome</keyword>
<sequence>AGRRSRRFQPRIAQPGRWLRTQRQLSSLSVRPTISRSGVGMGSLLLIKESWAQNTSEAVWSSAGLLGIFTNGH</sequence>
<dbReference type="AlphaFoldDB" id="A0A9P7PV44"/>
<reference evidence="1 2" key="1">
    <citation type="journal article" date="2020" name="bioRxiv">
        <title>Whole genome comparisons of ergot fungi reveals the divergence and evolution of species within the genus Claviceps are the result of varying mechanisms driving genome evolution and host range expansion.</title>
        <authorList>
            <person name="Wyka S.A."/>
            <person name="Mondo S.J."/>
            <person name="Liu M."/>
            <person name="Dettman J."/>
            <person name="Nalam V."/>
            <person name="Broders K.D."/>
        </authorList>
    </citation>
    <scope>NUCLEOTIDE SEQUENCE [LARGE SCALE GENOMIC DNA]</scope>
    <source>
        <strain evidence="1 2">LM576</strain>
    </source>
</reference>
<evidence type="ECO:0000313" key="2">
    <source>
        <dbReference type="Proteomes" id="UP000732380"/>
    </source>
</evidence>
<feature type="non-terminal residue" evidence="1">
    <location>
        <position position="1"/>
    </location>
</feature>
<name>A0A9P7PV44_9HYPO</name>
<accession>A0A9P7PV44</accession>
<dbReference type="EMBL" id="SRQM01001207">
    <property type="protein sequence ID" value="KAG6103182.1"/>
    <property type="molecule type" value="Genomic_DNA"/>
</dbReference>
<organism evidence="1 2">
    <name type="scientific">Claviceps humidiphila</name>
    <dbReference type="NCBI Taxonomy" id="1294629"/>
    <lineage>
        <taxon>Eukaryota</taxon>
        <taxon>Fungi</taxon>
        <taxon>Dikarya</taxon>
        <taxon>Ascomycota</taxon>
        <taxon>Pezizomycotina</taxon>
        <taxon>Sordariomycetes</taxon>
        <taxon>Hypocreomycetidae</taxon>
        <taxon>Hypocreales</taxon>
        <taxon>Clavicipitaceae</taxon>
        <taxon>Claviceps</taxon>
    </lineage>
</organism>
<proteinExistence type="predicted"/>
<feature type="non-terminal residue" evidence="1">
    <location>
        <position position="73"/>
    </location>
</feature>
<protein>
    <submittedName>
        <fullName evidence="1">Uncharacterized protein</fullName>
    </submittedName>
</protein>
<comment type="caution">
    <text evidence="1">The sequence shown here is derived from an EMBL/GenBank/DDBJ whole genome shotgun (WGS) entry which is preliminary data.</text>
</comment>
<dbReference type="Proteomes" id="UP000732380">
    <property type="component" value="Unassembled WGS sequence"/>
</dbReference>